<dbReference type="InterPro" id="IPR018963">
    <property type="entry name" value="Mycophage_D29_Gp19"/>
</dbReference>
<organism evidence="1 2">
    <name type="scientific">Lactococcus protaetiae</name>
    <dbReference type="NCBI Taxonomy" id="2592653"/>
    <lineage>
        <taxon>Bacteria</taxon>
        <taxon>Bacillati</taxon>
        <taxon>Bacillota</taxon>
        <taxon>Bacilli</taxon>
        <taxon>Lactobacillales</taxon>
        <taxon>Streptococcaceae</taxon>
        <taxon>Lactococcus</taxon>
    </lineage>
</organism>
<sequence>MVPFATLDDVNSLWRQLKAEEQERAKKLLVVVSDSLRMEADKVGKNLDEMLASNPDYFASVVTSVTVDIVARTLMTSTDQEPMTQRTESALGYSFSGSYLVPGGGLFIKNSELSRLGLKKQRYGVIDFYGNINQIDSPKTTVNVDDLLGG</sequence>
<dbReference type="Pfam" id="PF09355">
    <property type="entry name" value="Phage_Gp19"/>
    <property type="match status" value="1"/>
</dbReference>
<protein>
    <recommendedName>
        <fullName evidence="3">Phage protein Gp19/Gp15/Gp42</fullName>
    </recommendedName>
</protein>
<evidence type="ECO:0008006" key="3">
    <source>
        <dbReference type="Google" id="ProtNLM"/>
    </source>
</evidence>
<keyword evidence="2" id="KW-1185">Reference proteome</keyword>
<proteinExistence type="predicted"/>
<name>A0A514ZA56_9LACT</name>
<dbReference type="OrthoDB" id="2083202at2"/>
<evidence type="ECO:0000313" key="1">
    <source>
        <dbReference type="EMBL" id="QDK71461.1"/>
    </source>
</evidence>
<dbReference type="KEGG" id="lack:FLP15_10190"/>
<gene>
    <name evidence="1" type="ORF">FLP15_10190</name>
</gene>
<accession>A0A514ZA56</accession>
<dbReference type="Proteomes" id="UP000315128">
    <property type="component" value="Chromosome"/>
</dbReference>
<dbReference type="RefSeq" id="WP_142767025.1">
    <property type="nucleotide sequence ID" value="NZ_CP041356.1"/>
</dbReference>
<dbReference type="EMBL" id="CP041356">
    <property type="protein sequence ID" value="QDK71461.1"/>
    <property type="molecule type" value="Genomic_DNA"/>
</dbReference>
<reference evidence="1 2" key="1">
    <citation type="submission" date="2019-07" db="EMBL/GenBank/DDBJ databases">
        <title>Genome sequencing of KACC 19320.</title>
        <authorList>
            <person name="Heo J."/>
            <person name="Kim S.-J."/>
            <person name="Kim J.-S."/>
            <person name="Hong S.-B."/>
            <person name="Kwon S.-W."/>
        </authorList>
    </citation>
    <scope>NUCLEOTIDE SEQUENCE [LARGE SCALE GENOMIC DNA]</scope>
    <source>
        <strain evidence="1 2">KACC 19320</strain>
    </source>
</reference>
<dbReference type="AlphaFoldDB" id="A0A514ZA56"/>
<evidence type="ECO:0000313" key="2">
    <source>
        <dbReference type="Proteomes" id="UP000315128"/>
    </source>
</evidence>